<protein>
    <submittedName>
        <fullName evidence="7">Uncharacterized protein LOC106078872</fullName>
    </submittedName>
</protein>
<keyword evidence="6" id="KW-1185">Reference proteome</keyword>
<evidence type="ECO:0000256" key="5">
    <source>
        <dbReference type="SAM" id="Phobius"/>
    </source>
</evidence>
<evidence type="ECO:0000256" key="3">
    <source>
        <dbReference type="ARBA" id="ARBA00022989"/>
    </source>
</evidence>
<sequence length="175" mass="18593">MALPNAISWLHCIGVGLLLIGLILHMVGLATPNWATISARRETLTLGLWKSCVRDICLVLLPDYSMADILNATRAFAIMAMLAGVKGLGPACLYIVRRIQARPETQILRLGTLAAGITALVCVIISCSVYGAGIHKKEADTKDIHTGFSLILSAVGGVIICVGSVIFYVACLMKS</sequence>
<dbReference type="InterPro" id="IPR004031">
    <property type="entry name" value="PMP22/EMP/MP20/Claudin"/>
</dbReference>
<evidence type="ECO:0000256" key="1">
    <source>
        <dbReference type="ARBA" id="ARBA00004141"/>
    </source>
</evidence>
<accession>A0A9W2Z6C1</accession>
<comment type="subcellular location">
    <subcellularLocation>
        <location evidence="1">Membrane</location>
        <topology evidence="1">Multi-pass membrane protein</topology>
    </subcellularLocation>
</comment>
<organism evidence="6 7">
    <name type="scientific">Biomphalaria glabrata</name>
    <name type="common">Bloodfluke planorb</name>
    <name type="synonym">Freshwater snail</name>
    <dbReference type="NCBI Taxonomy" id="6526"/>
    <lineage>
        <taxon>Eukaryota</taxon>
        <taxon>Metazoa</taxon>
        <taxon>Spiralia</taxon>
        <taxon>Lophotrochozoa</taxon>
        <taxon>Mollusca</taxon>
        <taxon>Gastropoda</taxon>
        <taxon>Heterobranchia</taxon>
        <taxon>Euthyneura</taxon>
        <taxon>Panpulmonata</taxon>
        <taxon>Hygrophila</taxon>
        <taxon>Lymnaeoidea</taxon>
        <taxon>Planorbidae</taxon>
        <taxon>Biomphalaria</taxon>
    </lineage>
</organism>
<proteinExistence type="predicted"/>
<dbReference type="GO" id="GO:0016020">
    <property type="term" value="C:membrane"/>
    <property type="evidence" value="ECO:0007669"/>
    <property type="project" value="UniProtKB-SubCell"/>
</dbReference>
<gene>
    <name evidence="7" type="primary">LOC106078872</name>
</gene>
<feature type="transmembrane region" description="Helical" evidence="5">
    <location>
        <begin position="6"/>
        <end position="31"/>
    </location>
</feature>
<name>A0A9W2Z6C1_BIOGL</name>
<evidence type="ECO:0000256" key="4">
    <source>
        <dbReference type="ARBA" id="ARBA00023136"/>
    </source>
</evidence>
<dbReference type="Gene3D" id="1.20.140.150">
    <property type="match status" value="1"/>
</dbReference>
<feature type="transmembrane region" description="Helical" evidence="5">
    <location>
        <begin position="151"/>
        <end position="173"/>
    </location>
</feature>
<keyword evidence="2 5" id="KW-0812">Transmembrane</keyword>
<evidence type="ECO:0000256" key="2">
    <source>
        <dbReference type="ARBA" id="ARBA00022692"/>
    </source>
</evidence>
<feature type="transmembrane region" description="Helical" evidence="5">
    <location>
        <begin position="74"/>
        <end position="96"/>
    </location>
</feature>
<reference evidence="7" key="1">
    <citation type="submission" date="2025-08" db="UniProtKB">
        <authorList>
            <consortium name="RefSeq"/>
        </authorList>
    </citation>
    <scope>IDENTIFICATION</scope>
</reference>
<dbReference type="Proteomes" id="UP001165740">
    <property type="component" value="Chromosome 16"/>
</dbReference>
<keyword evidence="4 5" id="KW-0472">Membrane</keyword>
<dbReference type="GeneID" id="106078872"/>
<keyword evidence="3 5" id="KW-1133">Transmembrane helix</keyword>
<evidence type="ECO:0000313" key="7">
    <source>
        <dbReference type="RefSeq" id="XP_055870472.1"/>
    </source>
</evidence>
<dbReference type="RefSeq" id="XP_055870472.1">
    <property type="nucleotide sequence ID" value="XM_056014497.1"/>
</dbReference>
<feature type="transmembrane region" description="Helical" evidence="5">
    <location>
        <begin position="108"/>
        <end position="131"/>
    </location>
</feature>
<evidence type="ECO:0000313" key="6">
    <source>
        <dbReference type="Proteomes" id="UP001165740"/>
    </source>
</evidence>
<dbReference type="OMA" id="INTKYEF"/>
<dbReference type="Pfam" id="PF00822">
    <property type="entry name" value="PMP22_Claudin"/>
    <property type="match status" value="1"/>
</dbReference>
<dbReference type="AlphaFoldDB" id="A0A9W2Z6C1"/>